<dbReference type="EMBL" id="DSVQ01000016">
    <property type="protein sequence ID" value="HGT40098.1"/>
    <property type="molecule type" value="Genomic_DNA"/>
</dbReference>
<dbReference type="InterPro" id="IPR023815">
    <property type="entry name" value="CRISPR-assoc_Csx19"/>
</dbReference>
<name>A0A7C4LNG6_9PLAN</name>
<organism evidence="1">
    <name type="scientific">Schlesneria paludicola</name>
    <dbReference type="NCBI Taxonomy" id="360056"/>
    <lineage>
        <taxon>Bacteria</taxon>
        <taxon>Pseudomonadati</taxon>
        <taxon>Planctomycetota</taxon>
        <taxon>Planctomycetia</taxon>
        <taxon>Planctomycetales</taxon>
        <taxon>Planctomycetaceae</taxon>
        <taxon>Schlesneria</taxon>
    </lineage>
</organism>
<reference evidence="1" key="1">
    <citation type="journal article" date="2020" name="mSystems">
        <title>Genome- and Community-Level Interaction Insights into Carbon Utilization and Element Cycling Functions of Hydrothermarchaeota in Hydrothermal Sediment.</title>
        <authorList>
            <person name="Zhou Z."/>
            <person name="Liu Y."/>
            <person name="Xu W."/>
            <person name="Pan J."/>
            <person name="Luo Z.H."/>
            <person name="Li M."/>
        </authorList>
    </citation>
    <scope>NUCLEOTIDE SEQUENCE [LARGE SCALE GENOMIC DNA]</scope>
    <source>
        <strain evidence="1">SpSt-508</strain>
    </source>
</reference>
<dbReference type="NCBIfam" id="TIGR03984">
    <property type="entry name" value="CRISPR-associated protein Csx19"/>
    <property type="match status" value="1"/>
</dbReference>
<dbReference type="AlphaFoldDB" id="A0A7C4LNG6"/>
<gene>
    <name evidence="1" type="ORF">ENS64_12675</name>
</gene>
<sequence>MDRRQSGCARMNNKATLFVSTRQKLPLADALAAFATTIGAEPATALLYSPRRCELATFTNGALLGPDGQPLDISSVFESRVFCESAELRWLNDPGPEQCHRAVILMEQDRTDLSGWDKDTIDDVIDKLEQTYLLWGEGTGSTSNGWSELATARIGALPVPVANVGKNQRVLLHSVEYIVEADHGNAVIFDERLVKLEVSHG</sequence>
<proteinExistence type="predicted"/>
<protein>
    <submittedName>
        <fullName evidence="1">TIGR03984 family CRISPR-associated protein</fullName>
    </submittedName>
</protein>
<evidence type="ECO:0000313" key="1">
    <source>
        <dbReference type="EMBL" id="HGT40098.1"/>
    </source>
</evidence>
<comment type="caution">
    <text evidence="1">The sequence shown here is derived from an EMBL/GenBank/DDBJ whole genome shotgun (WGS) entry which is preliminary data.</text>
</comment>
<accession>A0A7C4LNG6</accession>